<sequence>MPVLAPEQVWVQLAAELDVGRLVVLGDALTCRKHPISAGTLLHAAATALPPGTRGRRRLLAALAEIRPGTDSPMETRLRLLLTGAGLPDPLVNHPVHAPDGRFLALPDLSYPAQRVAVEYDGDVHRTDRRTWRRDIARRQALESHGWRVITCTADDVLRHPDRPVAWVRAALERPSRMQ</sequence>
<feature type="domain" description="DUF559" evidence="1">
    <location>
        <begin position="113"/>
        <end position="170"/>
    </location>
</feature>
<proteinExistence type="predicted"/>
<evidence type="ECO:0000313" key="3">
    <source>
        <dbReference type="Proteomes" id="UP000564629"/>
    </source>
</evidence>
<protein>
    <recommendedName>
        <fullName evidence="1">DUF559 domain-containing protein</fullName>
    </recommendedName>
</protein>
<evidence type="ECO:0000259" key="1">
    <source>
        <dbReference type="Pfam" id="PF04480"/>
    </source>
</evidence>
<evidence type="ECO:0000313" key="2">
    <source>
        <dbReference type="EMBL" id="MBB5472167.1"/>
    </source>
</evidence>
<dbReference type="Pfam" id="PF04480">
    <property type="entry name" value="DUF559"/>
    <property type="match status" value="1"/>
</dbReference>
<dbReference type="InterPro" id="IPR011335">
    <property type="entry name" value="Restrct_endonuc-II-like"/>
</dbReference>
<dbReference type="RefSeq" id="WP_222596020.1">
    <property type="nucleotide sequence ID" value="NZ_BJVQ01000035.1"/>
</dbReference>
<dbReference type="Proteomes" id="UP000564629">
    <property type="component" value="Unassembled WGS sequence"/>
</dbReference>
<reference evidence="2 3" key="1">
    <citation type="submission" date="2020-08" db="EMBL/GenBank/DDBJ databases">
        <title>Sequencing the genomes of 1000 actinobacteria strains.</title>
        <authorList>
            <person name="Klenk H.-P."/>
        </authorList>
    </citation>
    <scope>NUCLEOTIDE SEQUENCE [LARGE SCALE GENOMIC DNA]</scope>
    <source>
        <strain evidence="2 3">DSM 9581</strain>
    </source>
</reference>
<name>A0A7W8SDC5_9CELL</name>
<dbReference type="AlphaFoldDB" id="A0A7W8SDC5"/>
<dbReference type="InterPro" id="IPR007569">
    <property type="entry name" value="DUF559"/>
</dbReference>
<organism evidence="2 3">
    <name type="scientific">Cellulomonas hominis</name>
    <dbReference type="NCBI Taxonomy" id="156981"/>
    <lineage>
        <taxon>Bacteria</taxon>
        <taxon>Bacillati</taxon>
        <taxon>Actinomycetota</taxon>
        <taxon>Actinomycetes</taxon>
        <taxon>Micrococcales</taxon>
        <taxon>Cellulomonadaceae</taxon>
        <taxon>Cellulomonas</taxon>
    </lineage>
</organism>
<accession>A0A7W8SDC5</accession>
<gene>
    <name evidence="2" type="ORF">HNR08_000903</name>
</gene>
<dbReference type="SUPFAM" id="SSF52980">
    <property type="entry name" value="Restriction endonuclease-like"/>
    <property type="match status" value="1"/>
</dbReference>
<dbReference type="EMBL" id="JACHDN010000001">
    <property type="protein sequence ID" value="MBB5472167.1"/>
    <property type="molecule type" value="Genomic_DNA"/>
</dbReference>
<comment type="caution">
    <text evidence="2">The sequence shown here is derived from an EMBL/GenBank/DDBJ whole genome shotgun (WGS) entry which is preliminary data.</text>
</comment>
<dbReference type="Gene3D" id="3.40.960.10">
    <property type="entry name" value="VSR Endonuclease"/>
    <property type="match status" value="1"/>
</dbReference>